<comment type="caution">
    <text evidence="1">The sequence shown here is derived from an EMBL/GenBank/DDBJ whole genome shotgun (WGS) entry which is preliminary data.</text>
</comment>
<accession>A0ACC2PYA3</accession>
<gene>
    <name evidence="1" type="ORF">QAD02_023555</name>
</gene>
<feature type="non-terminal residue" evidence="1">
    <location>
        <position position="460"/>
    </location>
</feature>
<dbReference type="EMBL" id="CM056741">
    <property type="protein sequence ID" value="KAJ8687761.1"/>
    <property type="molecule type" value="Genomic_DNA"/>
</dbReference>
<protein>
    <submittedName>
        <fullName evidence="1">Uncharacterized protein</fullName>
    </submittedName>
</protein>
<reference evidence="1" key="1">
    <citation type="submission" date="2023-04" db="EMBL/GenBank/DDBJ databases">
        <title>A chromosome-level genome assembly of the parasitoid wasp Eretmocerus hayati.</title>
        <authorList>
            <person name="Zhong Y."/>
            <person name="Liu S."/>
            <person name="Liu Y."/>
        </authorList>
    </citation>
    <scope>NUCLEOTIDE SEQUENCE</scope>
    <source>
        <strain evidence="1">ZJU_SS_LIU_2023</strain>
    </source>
</reference>
<evidence type="ECO:0000313" key="1">
    <source>
        <dbReference type="EMBL" id="KAJ8687761.1"/>
    </source>
</evidence>
<sequence>MVKFTPKKVGIAGACMIIYGVLLGIAILPLVVNYAVKMKVALKQGWFMREIWSKFPFPMYLQFYFFNVTNPDGVQKGEKPILQQIGPFAYEQWQEKVNQVDHEEDDTITFNFKNTYIFSTERSGDLTGDEEIVVPNYFILGLVNILLRERPSTIPIVGKAVDSIYKKPTTIFIKVKVRDLLFDGIPIDCSATDFAGAAVCGELKTQHKEFGMEVIGENQYLFSLWRTRNATESKEFRVLRGLKNIMDVGKVLEYDHKPNISKWDDEFCDTFNGTDGTVFHPFFDKKGRDDIVLFNSQLCRSLSAWYVGKTKVSGLSTMRYTTDLGTDPEANPRHKCYCAAPDNCMKKGAYDAFKCMGLPLVVTNPHFYNADPEFLEQVEGLNPNPELHTVAIDLDPFVGSPLVAHARAQFNMYIMKVEKFKLMKTFPNALLPLFWIDEETVLPKFLVKEIKLGHMGNALG</sequence>
<proteinExistence type="predicted"/>
<evidence type="ECO:0000313" key="2">
    <source>
        <dbReference type="Proteomes" id="UP001239111"/>
    </source>
</evidence>
<keyword evidence="2" id="KW-1185">Reference proteome</keyword>
<name>A0ACC2PYA3_9HYME</name>
<dbReference type="Proteomes" id="UP001239111">
    <property type="component" value="Chromosome 1"/>
</dbReference>
<organism evidence="1 2">
    <name type="scientific">Eretmocerus hayati</name>
    <dbReference type="NCBI Taxonomy" id="131215"/>
    <lineage>
        <taxon>Eukaryota</taxon>
        <taxon>Metazoa</taxon>
        <taxon>Ecdysozoa</taxon>
        <taxon>Arthropoda</taxon>
        <taxon>Hexapoda</taxon>
        <taxon>Insecta</taxon>
        <taxon>Pterygota</taxon>
        <taxon>Neoptera</taxon>
        <taxon>Endopterygota</taxon>
        <taxon>Hymenoptera</taxon>
        <taxon>Apocrita</taxon>
        <taxon>Proctotrupomorpha</taxon>
        <taxon>Chalcidoidea</taxon>
        <taxon>Aphelinidae</taxon>
        <taxon>Aphelininae</taxon>
        <taxon>Eretmocerus</taxon>
    </lineage>
</organism>